<dbReference type="EMBL" id="JACSPO010000004">
    <property type="protein sequence ID" value="MBD8062624.1"/>
    <property type="molecule type" value="Genomic_DNA"/>
</dbReference>
<feature type="transmembrane region" description="Helical" evidence="1">
    <location>
        <begin position="506"/>
        <end position="524"/>
    </location>
</feature>
<organism evidence="2 3">
    <name type="scientific">Oceanitalea stevensii</name>
    <dbReference type="NCBI Taxonomy" id="2763072"/>
    <lineage>
        <taxon>Bacteria</taxon>
        <taxon>Bacillati</taxon>
        <taxon>Actinomycetota</taxon>
        <taxon>Actinomycetes</taxon>
        <taxon>Micrococcales</taxon>
        <taxon>Bogoriellaceae</taxon>
        <taxon>Georgenia</taxon>
    </lineage>
</organism>
<comment type="caution">
    <text evidence="2">The sequence shown here is derived from an EMBL/GenBank/DDBJ whole genome shotgun (WGS) entry which is preliminary data.</text>
</comment>
<sequence>MRNAWVLWRMDVLRRQRAWTVRVPGLLPTRRHVVALVVTLAVAVTVATCLLLVGVLPAAGEGRDRLLEGGAALLLVLALLRVLTGLSPAGAVTAYEQADLRLVSRTPLRGADLYLGRVWLTQLVPQAAGLLLLGLAVAVAALVTGTPVRALVPLGGAGLLYVAASGLAMTLSCLLFTLVLRLPPVLVGPGLFGLGLLVPVALTALAVTVAPVLLAAGREGGDLTSWPGALLADPRVESVLAVLRTPEGLALCGLATVLALAAGLAAAHLALPANLHRVRSRLSGGHRWRTTRPFPLTPARATADKDLRLLLRRGLPAWQLLDDVLTLLPVLVGVGLAGQVVAATSADPFLGHLATLANAGLVVVILGMASEALTPLLTSDADGPTLRLLRWHPAAYRGYLAAKSAVAATILTVVGLACAGLVHVVAPWPGAALGAMAAVAVVAAVGEAVCVVVGSAHRPALFRKDLGIADLEPSVRLASGVVTAVVVATTTPLVVLASVWTGAVPVALTVLAVLAAVPVAHATAGRLAPAVHRNLVKGDTRATAARRRAATGV</sequence>
<dbReference type="RefSeq" id="WP_251839728.1">
    <property type="nucleotide sequence ID" value="NZ_JACSPO010000004.1"/>
</dbReference>
<name>A0ABR8Z489_9MICO</name>
<feature type="transmembrane region" description="Helical" evidence="1">
    <location>
        <begin position="477"/>
        <end position="500"/>
    </location>
</feature>
<proteinExistence type="predicted"/>
<evidence type="ECO:0008006" key="4">
    <source>
        <dbReference type="Google" id="ProtNLM"/>
    </source>
</evidence>
<keyword evidence="1" id="KW-0812">Transmembrane</keyword>
<dbReference type="Proteomes" id="UP000661894">
    <property type="component" value="Unassembled WGS sequence"/>
</dbReference>
<feature type="transmembrane region" description="Helical" evidence="1">
    <location>
        <begin position="158"/>
        <end position="179"/>
    </location>
</feature>
<evidence type="ECO:0000313" key="3">
    <source>
        <dbReference type="Proteomes" id="UP000661894"/>
    </source>
</evidence>
<feature type="transmembrane region" description="Helical" evidence="1">
    <location>
        <begin position="432"/>
        <end position="456"/>
    </location>
</feature>
<feature type="transmembrane region" description="Helical" evidence="1">
    <location>
        <begin position="405"/>
        <end position="426"/>
    </location>
</feature>
<keyword evidence="3" id="KW-1185">Reference proteome</keyword>
<keyword evidence="1" id="KW-1133">Transmembrane helix</keyword>
<feature type="transmembrane region" description="Helical" evidence="1">
    <location>
        <begin position="71"/>
        <end position="95"/>
    </location>
</feature>
<feature type="transmembrane region" description="Helical" evidence="1">
    <location>
        <begin position="349"/>
        <end position="369"/>
    </location>
</feature>
<reference evidence="2 3" key="1">
    <citation type="submission" date="2020-08" db="EMBL/GenBank/DDBJ databases">
        <title>A Genomic Blueprint of the Chicken Gut Microbiome.</title>
        <authorList>
            <person name="Gilroy R."/>
            <person name="Ravi A."/>
            <person name="Getino M."/>
            <person name="Pursley I."/>
            <person name="Horton D.L."/>
            <person name="Alikhan N.-F."/>
            <person name="Baker D."/>
            <person name="Gharbi K."/>
            <person name="Hall N."/>
            <person name="Watson M."/>
            <person name="Adriaenssens E.M."/>
            <person name="Foster-Nyarko E."/>
            <person name="Jarju S."/>
            <person name="Secka A."/>
            <person name="Antonio M."/>
            <person name="Oren A."/>
            <person name="Chaudhuri R."/>
            <person name="La Ragione R.M."/>
            <person name="Hildebrand F."/>
            <person name="Pallen M.J."/>
        </authorList>
    </citation>
    <scope>NUCLEOTIDE SEQUENCE [LARGE SCALE GENOMIC DNA]</scope>
    <source>
        <strain evidence="2 3">Sa1BUA1</strain>
    </source>
</reference>
<evidence type="ECO:0000256" key="1">
    <source>
        <dbReference type="SAM" id="Phobius"/>
    </source>
</evidence>
<feature type="transmembrane region" description="Helical" evidence="1">
    <location>
        <begin position="248"/>
        <end position="271"/>
    </location>
</feature>
<feature type="transmembrane region" description="Helical" evidence="1">
    <location>
        <begin position="33"/>
        <end position="59"/>
    </location>
</feature>
<gene>
    <name evidence="2" type="ORF">H9624_09835</name>
</gene>
<feature type="transmembrane region" description="Helical" evidence="1">
    <location>
        <begin position="320"/>
        <end position="343"/>
    </location>
</feature>
<accession>A0ABR8Z489</accession>
<feature type="transmembrane region" description="Helical" evidence="1">
    <location>
        <begin position="127"/>
        <end position="146"/>
    </location>
</feature>
<keyword evidence="1" id="KW-0472">Membrane</keyword>
<protein>
    <recommendedName>
        <fullName evidence="4">ABC-2 type transport system permease protein</fullName>
    </recommendedName>
</protein>
<feature type="transmembrane region" description="Helical" evidence="1">
    <location>
        <begin position="191"/>
        <end position="216"/>
    </location>
</feature>
<evidence type="ECO:0000313" key="2">
    <source>
        <dbReference type="EMBL" id="MBD8062624.1"/>
    </source>
</evidence>